<dbReference type="Proteomes" id="UP000281549">
    <property type="component" value="Unassembled WGS sequence"/>
</dbReference>
<accession>A0A075AMV3</accession>
<dbReference type="OrthoDB" id="193478at2759"/>
<feature type="transmembrane region" description="Helical" evidence="1">
    <location>
        <begin position="52"/>
        <end position="73"/>
    </location>
</feature>
<proteinExistence type="predicted"/>
<protein>
    <submittedName>
        <fullName evidence="2">Uncharacterized protein</fullName>
    </submittedName>
</protein>
<dbReference type="HOGENOM" id="CLU_2373993_0_0_1"/>
<keyword evidence="1" id="KW-0472">Membrane</keyword>
<keyword evidence="4" id="KW-1185">Reference proteome</keyword>
<evidence type="ECO:0000313" key="3">
    <source>
        <dbReference type="EMBL" id="RKP22188.1"/>
    </source>
</evidence>
<evidence type="ECO:0000313" key="5">
    <source>
        <dbReference type="Proteomes" id="UP000281549"/>
    </source>
</evidence>
<keyword evidence="1" id="KW-0812">Transmembrane</keyword>
<organism evidence="2 4">
    <name type="scientific">Rozella allomycis (strain CSF55)</name>
    <dbReference type="NCBI Taxonomy" id="988480"/>
    <lineage>
        <taxon>Eukaryota</taxon>
        <taxon>Fungi</taxon>
        <taxon>Fungi incertae sedis</taxon>
        <taxon>Cryptomycota</taxon>
        <taxon>Cryptomycota incertae sedis</taxon>
        <taxon>Rozella</taxon>
    </lineage>
</organism>
<reference evidence="2 4" key="1">
    <citation type="journal article" date="2013" name="Curr. Biol.">
        <title>Shared signatures of parasitism and phylogenomics unite Cryptomycota and microsporidia.</title>
        <authorList>
            <person name="James T.Y."/>
            <person name="Pelin A."/>
            <person name="Bonen L."/>
            <person name="Ahrendt S."/>
            <person name="Sain D."/>
            <person name="Corradi N."/>
            <person name="Stajich J.E."/>
        </authorList>
    </citation>
    <scope>NUCLEOTIDE SEQUENCE [LARGE SCALE GENOMIC DNA]</scope>
    <source>
        <strain evidence="2">CSF55</strain>
        <strain evidence="2">CSF55</strain>
    </source>
</reference>
<name>A0A075AMV3_ROZAC</name>
<reference evidence="5" key="2">
    <citation type="journal article" date="2018" name="Nat. Microbiol.">
        <title>Leveraging single-cell genomics to expand the fungal tree of life.</title>
        <authorList>
            <person name="Ahrendt S.R."/>
            <person name="Quandt C.A."/>
            <person name="Ciobanu D."/>
            <person name="Clum A."/>
            <person name="Salamov A."/>
            <person name="Andreopoulos B."/>
            <person name="Cheng J.F."/>
            <person name="Woyke T."/>
            <person name="Pelin A."/>
            <person name="Henrissat B."/>
            <person name="Reynolds N.K."/>
            <person name="Benny G.L."/>
            <person name="Smith M.E."/>
            <person name="James T.Y."/>
            <person name="Grigoriev I.V."/>
        </authorList>
    </citation>
    <scope>NUCLEOTIDE SEQUENCE [LARGE SCALE GENOMIC DNA]</scope>
    <source>
        <strain evidence="5">CSF55</strain>
    </source>
</reference>
<evidence type="ECO:0000313" key="2">
    <source>
        <dbReference type="EMBL" id="EPZ31008.1"/>
    </source>
</evidence>
<dbReference type="Proteomes" id="UP000030755">
    <property type="component" value="Unassembled WGS sequence"/>
</dbReference>
<gene>
    <name evidence="2" type="ORF">O9G_001482</name>
    <name evidence="3" type="ORF">ROZALSC1DRAFT_26431</name>
</gene>
<dbReference type="AlphaFoldDB" id="A0A075AMV3"/>
<evidence type="ECO:0000313" key="4">
    <source>
        <dbReference type="Proteomes" id="UP000030755"/>
    </source>
</evidence>
<dbReference type="EMBL" id="KE561324">
    <property type="protein sequence ID" value="EPZ31008.1"/>
    <property type="molecule type" value="Genomic_DNA"/>
</dbReference>
<sequence>MAARKHKRFVHEIWAVRMFAMSVGSPLYRLYISPLFIKAVSSKLTSVDKIRYLNVAGWLMFVPNLIIAEIYIYRQLHKRDDPKPSSTSDQAILDE</sequence>
<evidence type="ECO:0000256" key="1">
    <source>
        <dbReference type="SAM" id="Phobius"/>
    </source>
</evidence>
<feature type="transmembrane region" description="Helical" evidence="1">
    <location>
        <begin position="12"/>
        <end position="32"/>
    </location>
</feature>
<keyword evidence="1" id="KW-1133">Transmembrane helix</keyword>
<reference evidence="3" key="3">
    <citation type="submission" date="2018-08" db="EMBL/GenBank/DDBJ databases">
        <title>Leveraging single-cell genomics to expand the Fungal Tree of Life.</title>
        <authorList>
            <consortium name="DOE Joint Genome Institute"/>
            <person name="Ahrendt S.R."/>
            <person name="Quandt C.A."/>
            <person name="Ciobanu D."/>
            <person name="Clum A."/>
            <person name="Salamov A."/>
            <person name="Andreopoulos B."/>
            <person name="Cheng J.-F."/>
            <person name="Woyke T."/>
            <person name="Pelin A."/>
            <person name="Henrissat B."/>
            <person name="Reynolds N."/>
            <person name="Benny G.L."/>
            <person name="Smith M.E."/>
            <person name="James T.Y."/>
            <person name="Grigoriev I.V."/>
        </authorList>
    </citation>
    <scope>NUCLEOTIDE SEQUENCE</scope>
    <source>
        <strain evidence="3">CSF55</strain>
    </source>
</reference>
<dbReference type="EMBL" id="ML004906">
    <property type="protein sequence ID" value="RKP22188.1"/>
    <property type="molecule type" value="Genomic_DNA"/>
</dbReference>